<proteinExistence type="predicted"/>
<name>A0A562TW91_9SPHI</name>
<comment type="caution">
    <text evidence="1">The sequence shown here is derived from an EMBL/GenBank/DDBJ whole genome shotgun (WGS) entry which is preliminary data.</text>
</comment>
<dbReference type="Pfam" id="PF07505">
    <property type="entry name" value="DUF5131"/>
    <property type="match status" value="1"/>
</dbReference>
<protein>
    <submittedName>
        <fullName evidence="1">Protein gp37</fullName>
    </submittedName>
</protein>
<reference evidence="1 2" key="1">
    <citation type="submission" date="2019-07" db="EMBL/GenBank/DDBJ databases">
        <title>Genomic Encyclopedia of Archaeal and Bacterial Type Strains, Phase II (KMG-II): from individual species to whole genera.</title>
        <authorList>
            <person name="Goeker M."/>
        </authorList>
    </citation>
    <scope>NUCLEOTIDE SEQUENCE [LARGE SCALE GENOMIC DNA]</scope>
    <source>
        <strain evidence="1 2">ATCC BAA-1854</strain>
    </source>
</reference>
<dbReference type="EMBL" id="VLLI01000010">
    <property type="protein sequence ID" value="TWI97548.1"/>
    <property type="molecule type" value="Genomic_DNA"/>
</dbReference>
<dbReference type="AlphaFoldDB" id="A0A562TW91"/>
<sequence length="252" mass="28924">MAESTIEWTELTWNPVTGCKKISPGCKFCYAEVMSRRLKAMGVEKYKNGFKIKTHPESLNIPFTWKKPKVVFVNSMSDLFHDEISLEFIKAVFSVMNATPQHTYQVLTKRADRLLLIANELNWTSNIWMGVSIENEKYVQRVTELSQTPAKTKFLSVEPLLGHIKNIPLDKINWVIVGGESGHGARPVKHEWIESVRLQCENHNVPFFFKQWGKPKFNTNANDPTIDKLHPRHAKGGCELDGKIYRELPIMA</sequence>
<accession>A0A562TW91</accession>
<gene>
    <name evidence="1" type="ORF">JN11_03368</name>
</gene>
<organism evidence="1 2">
    <name type="scientific">Mucilaginibacter frigoritolerans</name>
    <dbReference type="NCBI Taxonomy" id="652788"/>
    <lineage>
        <taxon>Bacteria</taxon>
        <taxon>Pseudomonadati</taxon>
        <taxon>Bacteroidota</taxon>
        <taxon>Sphingobacteriia</taxon>
        <taxon>Sphingobacteriales</taxon>
        <taxon>Sphingobacteriaceae</taxon>
        <taxon>Mucilaginibacter</taxon>
    </lineage>
</organism>
<dbReference type="Proteomes" id="UP000317010">
    <property type="component" value="Unassembled WGS sequence"/>
</dbReference>
<keyword evidence="2" id="KW-1185">Reference proteome</keyword>
<dbReference type="RefSeq" id="WP_144914354.1">
    <property type="nucleotide sequence ID" value="NZ_VLLI01000010.1"/>
</dbReference>
<evidence type="ECO:0000313" key="2">
    <source>
        <dbReference type="Proteomes" id="UP000317010"/>
    </source>
</evidence>
<dbReference type="OrthoDB" id="9787478at2"/>
<evidence type="ECO:0000313" key="1">
    <source>
        <dbReference type="EMBL" id="TWI97548.1"/>
    </source>
</evidence>
<dbReference type="InterPro" id="IPR011101">
    <property type="entry name" value="DUF5131"/>
</dbReference>